<dbReference type="InterPro" id="IPR016193">
    <property type="entry name" value="Cytidine_deaminase-like"/>
</dbReference>
<evidence type="ECO:0000313" key="6">
    <source>
        <dbReference type="EMBL" id="NYZ69451.1"/>
    </source>
</evidence>
<evidence type="ECO:0000313" key="7">
    <source>
        <dbReference type="Proteomes" id="UP000569732"/>
    </source>
</evidence>
<proteinExistence type="inferred from homology"/>
<keyword evidence="2" id="KW-0479">Metal-binding</keyword>
<comment type="caution">
    <text evidence="6">The sequence shown here is derived from an EMBL/GenBank/DDBJ whole genome shotgun (WGS) entry which is preliminary data.</text>
</comment>
<dbReference type="NCBIfam" id="NF041025">
    <property type="entry name" value="antiphage_deaminase"/>
    <property type="match status" value="1"/>
</dbReference>
<keyword evidence="4" id="KW-0862">Zinc</keyword>
<name>A0A853IHD7_9GAMM</name>
<protein>
    <submittedName>
        <fullName evidence="6">Deoxycytidylate deaminase</fullName>
    </submittedName>
</protein>
<dbReference type="InterPro" id="IPR002125">
    <property type="entry name" value="CMP_dCMP_dom"/>
</dbReference>
<evidence type="ECO:0000256" key="1">
    <source>
        <dbReference type="ARBA" id="ARBA00006576"/>
    </source>
</evidence>
<dbReference type="Proteomes" id="UP000569732">
    <property type="component" value="Unassembled WGS sequence"/>
</dbReference>
<gene>
    <name evidence="6" type="ORF">H0A36_25885</name>
</gene>
<evidence type="ECO:0000256" key="2">
    <source>
        <dbReference type="ARBA" id="ARBA00022723"/>
    </source>
</evidence>
<dbReference type="InterPro" id="IPR015517">
    <property type="entry name" value="dCMP_deaminase-rel"/>
</dbReference>
<dbReference type="InterPro" id="IPR016192">
    <property type="entry name" value="APOBEC/CMP_deaminase_Zn-bd"/>
</dbReference>
<dbReference type="GO" id="GO:0008270">
    <property type="term" value="F:zinc ion binding"/>
    <property type="evidence" value="ECO:0007669"/>
    <property type="project" value="InterPro"/>
</dbReference>
<sequence length="512" mass="58638">MEQAKISSEIVTEKKSKTPYEQIGERFSKEIIIALCGAIGSGVKEADETLERTLQKNHEYETQRIKLSDLIRQYAPSKANLEKLDGFEYYDKLQDAGDQLRKTKGNHFLAELAIGNIAIIRQDNNKNPNEHRVAYIINQIKNPDEIDLLRLVYPNNFYLIGIIRTEADRKRALEDSGIKDSNDINKLINKDKLQKESYSQRIVDCIYKSDFIIDNTNNNTVVENLIHRFLALVHGKNNITPTLDEVGMHEAYSASLNSSCLSRQVGAAIMDSDGNIVSHGFNDVPKFNGGLYSSYFHDQQEDNRCFNYRNKICHNDQHKQNIKKDISKIIKKEFELDDDRSNSIAEKIYKESKLKDLTEFSRAVHAEMAAIVHISRSLNKTAQNSSLYCTTYPCHSCARHIVCAGIKEVIYLEPYEKSLASKLHADSIICSSESHSNKVIFRSFSGVSPRRYFAFFSMKGNRKDEVTGKFKEIDLRNASQVEKQFLDGYTDYENKVLKHLEDVHNIKPKIKN</sequence>
<dbReference type="InterPro" id="IPR027417">
    <property type="entry name" value="P-loop_NTPase"/>
</dbReference>
<dbReference type="RefSeq" id="WP_180571440.1">
    <property type="nucleotide sequence ID" value="NZ_JACCKB010000086.1"/>
</dbReference>
<dbReference type="Pfam" id="PF00383">
    <property type="entry name" value="dCMP_cyt_deam_1"/>
    <property type="match status" value="1"/>
</dbReference>
<feature type="domain" description="CMP/dCMP-type deaminase" evidence="5">
    <location>
        <begin position="242"/>
        <end position="422"/>
    </location>
</feature>
<dbReference type="PROSITE" id="PS51747">
    <property type="entry name" value="CYT_DCMP_DEAMINASES_2"/>
    <property type="match status" value="1"/>
</dbReference>
<keyword evidence="3" id="KW-0378">Hydrolase</keyword>
<dbReference type="Gene3D" id="3.40.50.300">
    <property type="entry name" value="P-loop containing nucleotide triphosphate hydrolases"/>
    <property type="match status" value="1"/>
</dbReference>
<dbReference type="PROSITE" id="PS00903">
    <property type="entry name" value="CYT_DCMP_DEAMINASES_1"/>
    <property type="match status" value="1"/>
</dbReference>
<evidence type="ECO:0000256" key="4">
    <source>
        <dbReference type="ARBA" id="ARBA00022833"/>
    </source>
</evidence>
<organism evidence="6 7">
    <name type="scientific">Spartinivicinus marinus</name>
    <dbReference type="NCBI Taxonomy" id="2994442"/>
    <lineage>
        <taxon>Bacteria</taxon>
        <taxon>Pseudomonadati</taxon>
        <taxon>Pseudomonadota</taxon>
        <taxon>Gammaproteobacteria</taxon>
        <taxon>Oceanospirillales</taxon>
        <taxon>Zooshikellaceae</taxon>
        <taxon>Spartinivicinus</taxon>
    </lineage>
</organism>
<comment type="similarity">
    <text evidence="1">Belongs to the cytidine and deoxycytidylate deaminase family.</text>
</comment>
<keyword evidence="7" id="KW-1185">Reference proteome</keyword>
<dbReference type="PANTHER" id="PTHR11086">
    <property type="entry name" value="DEOXYCYTIDYLATE DEAMINASE-RELATED"/>
    <property type="match status" value="1"/>
</dbReference>
<dbReference type="AlphaFoldDB" id="A0A853IHD7"/>
<evidence type="ECO:0000256" key="3">
    <source>
        <dbReference type="ARBA" id="ARBA00022801"/>
    </source>
</evidence>
<dbReference type="GO" id="GO:0005737">
    <property type="term" value="C:cytoplasm"/>
    <property type="evidence" value="ECO:0007669"/>
    <property type="project" value="TreeGrafter"/>
</dbReference>
<dbReference type="PANTHER" id="PTHR11086:SF18">
    <property type="entry name" value="DEOXYCYTIDYLATE DEAMINASE"/>
    <property type="match status" value="1"/>
</dbReference>
<evidence type="ECO:0000259" key="5">
    <source>
        <dbReference type="PROSITE" id="PS51747"/>
    </source>
</evidence>
<dbReference type="Gene3D" id="3.40.140.10">
    <property type="entry name" value="Cytidine Deaminase, domain 2"/>
    <property type="match status" value="1"/>
</dbReference>
<dbReference type="EMBL" id="JACCKB010000086">
    <property type="protein sequence ID" value="NYZ69451.1"/>
    <property type="molecule type" value="Genomic_DNA"/>
</dbReference>
<reference evidence="6 7" key="1">
    <citation type="submission" date="2020-07" db="EMBL/GenBank/DDBJ databases">
        <title>Endozoicomonas sp. nov., isolated from sediment.</title>
        <authorList>
            <person name="Gu T."/>
        </authorList>
    </citation>
    <scope>NUCLEOTIDE SEQUENCE [LARGE SCALE GENOMIC DNA]</scope>
    <source>
        <strain evidence="6 7">SM1973</strain>
    </source>
</reference>
<dbReference type="GO" id="GO:0004132">
    <property type="term" value="F:dCMP deaminase activity"/>
    <property type="evidence" value="ECO:0007669"/>
    <property type="project" value="TreeGrafter"/>
</dbReference>
<accession>A0A853IHD7</accession>
<dbReference type="SUPFAM" id="SSF53927">
    <property type="entry name" value="Cytidine deaminase-like"/>
    <property type="match status" value="1"/>
</dbReference>